<protein>
    <submittedName>
        <fullName evidence="5">Histidine triad (HIT) family protein</fullName>
    </submittedName>
</protein>
<dbReference type="SUPFAM" id="SSF54197">
    <property type="entry name" value="HIT-like"/>
    <property type="match status" value="1"/>
</dbReference>
<dbReference type="InterPro" id="IPR036265">
    <property type="entry name" value="HIT-like_sf"/>
</dbReference>
<evidence type="ECO:0000256" key="2">
    <source>
        <dbReference type="PIRSR" id="PIRSR601310-3"/>
    </source>
</evidence>
<organism evidence="5 6">
    <name type="scientific">Actinopolymorpha rutila</name>
    <dbReference type="NCBI Taxonomy" id="446787"/>
    <lineage>
        <taxon>Bacteria</taxon>
        <taxon>Bacillati</taxon>
        <taxon>Actinomycetota</taxon>
        <taxon>Actinomycetes</taxon>
        <taxon>Propionibacteriales</taxon>
        <taxon>Actinopolymorphaceae</taxon>
        <taxon>Actinopolymorpha</taxon>
    </lineage>
</organism>
<evidence type="ECO:0000313" key="6">
    <source>
        <dbReference type="Proteomes" id="UP000579605"/>
    </source>
</evidence>
<dbReference type="Proteomes" id="UP000579605">
    <property type="component" value="Unassembled WGS sequence"/>
</dbReference>
<proteinExistence type="predicted"/>
<name>A0A852ZML7_9ACTN</name>
<dbReference type="RefSeq" id="WP_179790173.1">
    <property type="nucleotide sequence ID" value="NZ_BAAARR010000021.1"/>
</dbReference>
<feature type="active site" description="Tele-AMP-histidine intermediate" evidence="1">
    <location>
        <position position="99"/>
    </location>
</feature>
<gene>
    <name evidence="5" type="ORF">F4554_005440</name>
</gene>
<evidence type="ECO:0000259" key="4">
    <source>
        <dbReference type="PROSITE" id="PS51084"/>
    </source>
</evidence>
<accession>A0A852ZML7</accession>
<dbReference type="Gene3D" id="3.30.428.10">
    <property type="entry name" value="HIT-like"/>
    <property type="match status" value="1"/>
</dbReference>
<feature type="short sequence motif" description="Histidine triad motif" evidence="2 3">
    <location>
        <begin position="97"/>
        <end position="101"/>
    </location>
</feature>
<evidence type="ECO:0000256" key="1">
    <source>
        <dbReference type="PIRSR" id="PIRSR601310-1"/>
    </source>
</evidence>
<dbReference type="GO" id="GO:0003824">
    <property type="term" value="F:catalytic activity"/>
    <property type="evidence" value="ECO:0007669"/>
    <property type="project" value="InterPro"/>
</dbReference>
<evidence type="ECO:0000313" key="5">
    <source>
        <dbReference type="EMBL" id="NYH92802.1"/>
    </source>
</evidence>
<sequence length="119" mass="13333">MSEDFYCDEALSGRTPVEVVTETDEVLAFHHTRPFWPVHIVVVPKRHVPSLIDLGEADENLLHSVPAVVRQVAGRVQAEHGACRVLTNLGRYQDSKHLHFHVAAGESIRQPIEVEAYCT</sequence>
<keyword evidence="6" id="KW-1185">Reference proteome</keyword>
<dbReference type="Pfam" id="PF01230">
    <property type="entry name" value="HIT"/>
    <property type="match status" value="1"/>
</dbReference>
<dbReference type="InterPro" id="IPR011146">
    <property type="entry name" value="HIT-like"/>
</dbReference>
<dbReference type="AlphaFoldDB" id="A0A852ZML7"/>
<feature type="domain" description="HIT" evidence="4">
    <location>
        <begin position="6"/>
        <end position="113"/>
    </location>
</feature>
<evidence type="ECO:0000256" key="3">
    <source>
        <dbReference type="PROSITE-ProRule" id="PRU00464"/>
    </source>
</evidence>
<dbReference type="InterPro" id="IPR001310">
    <property type="entry name" value="Histidine_triad_HIT"/>
</dbReference>
<dbReference type="EMBL" id="JACBZH010000001">
    <property type="protein sequence ID" value="NYH92802.1"/>
    <property type="molecule type" value="Genomic_DNA"/>
</dbReference>
<comment type="caution">
    <text evidence="5">The sequence shown here is derived from an EMBL/GenBank/DDBJ whole genome shotgun (WGS) entry which is preliminary data.</text>
</comment>
<dbReference type="PANTHER" id="PTHR23089">
    <property type="entry name" value="HISTIDINE TRIAD HIT PROTEIN"/>
    <property type="match status" value="1"/>
</dbReference>
<reference evidence="5 6" key="1">
    <citation type="submission" date="2020-07" db="EMBL/GenBank/DDBJ databases">
        <title>Sequencing the genomes of 1000 actinobacteria strains.</title>
        <authorList>
            <person name="Klenk H.-P."/>
        </authorList>
    </citation>
    <scope>NUCLEOTIDE SEQUENCE [LARGE SCALE GENOMIC DNA]</scope>
    <source>
        <strain evidence="5 6">DSM 18448</strain>
    </source>
</reference>
<dbReference type="PROSITE" id="PS51084">
    <property type="entry name" value="HIT_2"/>
    <property type="match status" value="1"/>
</dbReference>